<dbReference type="Gene3D" id="1.10.3470.10">
    <property type="entry name" value="ABC transporter involved in vitamin B12 uptake, BtuC"/>
    <property type="match status" value="1"/>
</dbReference>
<feature type="transmembrane region" description="Helical" evidence="8">
    <location>
        <begin position="330"/>
        <end position="347"/>
    </location>
</feature>
<dbReference type="InterPro" id="IPR037294">
    <property type="entry name" value="ABC_BtuC-like"/>
</dbReference>
<evidence type="ECO:0000256" key="1">
    <source>
        <dbReference type="ARBA" id="ARBA00004651"/>
    </source>
</evidence>
<keyword evidence="3" id="KW-0813">Transport</keyword>
<dbReference type="PANTHER" id="PTHR30472">
    <property type="entry name" value="FERRIC ENTEROBACTIN TRANSPORT SYSTEM PERMEASE PROTEIN"/>
    <property type="match status" value="1"/>
</dbReference>
<keyword evidence="5 8" id="KW-0812">Transmembrane</keyword>
<evidence type="ECO:0000256" key="2">
    <source>
        <dbReference type="ARBA" id="ARBA00007935"/>
    </source>
</evidence>
<comment type="subcellular location">
    <subcellularLocation>
        <location evidence="1">Cell membrane</location>
        <topology evidence="1">Multi-pass membrane protein</topology>
    </subcellularLocation>
</comment>
<dbReference type="GO" id="GO:0005886">
    <property type="term" value="C:plasma membrane"/>
    <property type="evidence" value="ECO:0007669"/>
    <property type="project" value="UniProtKB-SubCell"/>
</dbReference>
<feature type="transmembrane region" description="Helical" evidence="8">
    <location>
        <begin position="260"/>
        <end position="285"/>
    </location>
</feature>
<evidence type="ECO:0000256" key="7">
    <source>
        <dbReference type="ARBA" id="ARBA00023136"/>
    </source>
</evidence>
<evidence type="ECO:0000256" key="3">
    <source>
        <dbReference type="ARBA" id="ARBA00022448"/>
    </source>
</evidence>
<feature type="transmembrane region" description="Helical" evidence="8">
    <location>
        <begin position="139"/>
        <end position="156"/>
    </location>
</feature>
<feature type="transmembrane region" description="Helical" evidence="8">
    <location>
        <begin position="168"/>
        <end position="191"/>
    </location>
</feature>
<evidence type="ECO:0000313" key="10">
    <source>
        <dbReference type="Proteomes" id="UP000321899"/>
    </source>
</evidence>
<evidence type="ECO:0000256" key="6">
    <source>
        <dbReference type="ARBA" id="ARBA00022989"/>
    </source>
</evidence>
<name>A0A5S5MCS0_9BACT</name>
<dbReference type="InterPro" id="IPR000522">
    <property type="entry name" value="ABC_transptr_permease_BtuC"/>
</dbReference>
<reference evidence="9 10" key="1">
    <citation type="submission" date="2019-06" db="EMBL/GenBank/DDBJ databases">
        <title>Desulfobotulus mexicanus sp. nov., a novel sulfate-reducing bacterium isolated from the sediment of an alkaline crater lake in Mexico.</title>
        <authorList>
            <person name="Hirschler-Rea A."/>
        </authorList>
    </citation>
    <scope>NUCLEOTIDE SEQUENCE [LARGE SCALE GENOMIC DNA]</scope>
    <source>
        <strain evidence="9 10">PAR22N</strain>
    </source>
</reference>
<evidence type="ECO:0000313" key="9">
    <source>
        <dbReference type="EMBL" id="TYT73504.1"/>
    </source>
</evidence>
<evidence type="ECO:0000256" key="8">
    <source>
        <dbReference type="SAM" id="Phobius"/>
    </source>
</evidence>
<dbReference type="GO" id="GO:0022857">
    <property type="term" value="F:transmembrane transporter activity"/>
    <property type="evidence" value="ECO:0007669"/>
    <property type="project" value="InterPro"/>
</dbReference>
<evidence type="ECO:0000256" key="5">
    <source>
        <dbReference type="ARBA" id="ARBA00022692"/>
    </source>
</evidence>
<keyword evidence="10" id="KW-1185">Reference proteome</keyword>
<proteinExistence type="inferred from homology"/>
<dbReference type="Proteomes" id="UP000321899">
    <property type="component" value="Unassembled WGS sequence"/>
</dbReference>
<feature type="transmembrane region" description="Helical" evidence="8">
    <location>
        <begin position="77"/>
        <end position="97"/>
    </location>
</feature>
<dbReference type="OrthoDB" id="9782305at2"/>
<keyword evidence="4" id="KW-1003">Cell membrane</keyword>
<comment type="caution">
    <text evidence="9">The sequence shown here is derived from an EMBL/GenBank/DDBJ whole genome shotgun (WGS) entry which is preliminary data.</text>
</comment>
<feature type="transmembrane region" description="Helical" evidence="8">
    <location>
        <begin position="109"/>
        <end position="133"/>
    </location>
</feature>
<dbReference type="CDD" id="cd06550">
    <property type="entry name" value="TM_ABC_iron-siderophores_like"/>
    <property type="match status" value="1"/>
</dbReference>
<feature type="transmembrane region" description="Helical" evidence="8">
    <location>
        <begin position="30"/>
        <end position="49"/>
    </location>
</feature>
<dbReference type="Pfam" id="PF01032">
    <property type="entry name" value="FecCD"/>
    <property type="match status" value="1"/>
</dbReference>
<feature type="transmembrane region" description="Helical" evidence="8">
    <location>
        <begin position="211"/>
        <end position="239"/>
    </location>
</feature>
<protein>
    <submittedName>
        <fullName evidence="9">Iron ABC transporter permease</fullName>
    </submittedName>
</protein>
<keyword evidence="6 8" id="KW-1133">Transmembrane helix</keyword>
<evidence type="ECO:0000256" key="4">
    <source>
        <dbReference type="ARBA" id="ARBA00022475"/>
    </source>
</evidence>
<feature type="transmembrane region" description="Helical" evidence="8">
    <location>
        <begin position="297"/>
        <end position="318"/>
    </location>
</feature>
<comment type="similarity">
    <text evidence="2">Belongs to the binding-protein-dependent transport system permease family. FecCD subfamily.</text>
</comment>
<organism evidence="9 10">
    <name type="scientific">Desulfobotulus mexicanus</name>
    <dbReference type="NCBI Taxonomy" id="2586642"/>
    <lineage>
        <taxon>Bacteria</taxon>
        <taxon>Pseudomonadati</taxon>
        <taxon>Thermodesulfobacteriota</taxon>
        <taxon>Desulfobacteria</taxon>
        <taxon>Desulfobacterales</taxon>
        <taxon>Desulfobacteraceae</taxon>
        <taxon>Desulfobotulus</taxon>
    </lineage>
</organism>
<dbReference type="SUPFAM" id="SSF81345">
    <property type="entry name" value="ABC transporter involved in vitamin B12 uptake, BtuC"/>
    <property type="match status" value="1"/>
</dbReference>
<dbReference type="EMBL" id="VDMB01000027">
    <property type="protein sequence ID" value="TYT73504.1"/>
    <property type="molecule type" value="Genomic_DNA"/>
</dbReference>
<keyword evidence="7 8" id="KW-0472">Membrane</keyword>
<dbReference type="AlphaFoldDB" id="A0A5S5MCS0"/>
<dbReference type="PANTHER" id="PTHR30472:SF25">
    <property type="entry name" value="ABC TRANSPORTER PERMEASE PROTEIN MJ0876-RELATED"/>
    <property type="match status" value="1"/>
</dbReference>
<accession>A0A5S5MCS0</accession>
<gene>
    <name evidence="9" type="ORF">FIM25_14670</name>
</gene>
<sequence>MVPSRWQRRQGAVAGEEGFSVIGSAEKIHWLIYGLLALGALCILPFFGAEATPPAAFFELFSGERSLSAEILLHHRFPRVLLAFICGMGLAACGAALQVMLENPLAEPFVLGIAGCAAVGASMALSFPVWLVYCGPFSSVQILAFAGSLMAVGLSLKLASRFGGAAETVILAGVTVNILCGALMMLIRYFVDPSRLVVMDRWLMGGLDVVGWDSLMAMFPFVIIGSLLLFPLGPALNLMAVDPVLARAHGVPVSRVRLRICLATGCLVGAAVAFSGPIGFVGLIIPQAVRRISGPDMRTGLFFSALAGGAFLAFCDMLARTLVAPTEMPVGILTAVIGGPVFLRMLWKRSL</sequence>